<gene>
    <name evidence="3" type="ORF">GFK26_19840</name>
</gene>
<keyword evidence="1" id="KW-0059">Arsenical resistance</keyword>
<accession>A0A5Q0M5S9</accession>
<evidence type="ECO:0000256" key="1">
    <source>
        <dbReference type="ARBA" id="ARBA00022849"/>
    </source>
</evidence>
<dbReference type="SMART" id="SM00226">
    <property type="entry name" value="LMWPc"/>
    <property type="match status" value="1"/>
</dbReference>
<dbReference type="SUPFAM" id="SSF52788">
    <property type="entry name" value="Phosphotyrosine protein phosphatases I"/>
    <property type="match status" value="1"/>
</dbReference>
<dbReference type="EMBL" id="CP045644">
    <property type="protein sequence ID" value="QFZ84849.1"/>
    <property type="molecule type" value="Genomic_DNA"/>
</dbReference>
<dbReference type="RefSeq" id="WP_153283471.1">
    <property type="nucleotide sequence ID" value="NZ_CP045644.1"/>
</dbReference>
<dbReference type="Gene3D" id="3.40.50.2300">
    <property type="match status" value="1"/>
</dbReference>
<feature type="domain" description="Phosphotyrosine protein phosphatase I" evidence="2">
    <location>
        <begin position="5"/>
        <end position="144"/>
    </location>
</feature>
<proteinExistence type="predicted"/>
<dbReference type="Pfam" id="PF01451">
    <property type="entry name" value="LMWPc"/>
    <property type="match status" value="1"/>
</dbReference>
<evidence type="ECO:0000259" key="2">
    <source>
        <dbReference type="SMART" id="SM00226"/>
    </source>
</evidence>
<dbReference type="PANTHER" id="PTHR43428">
    <property type="entry name" value="ARSENATE REDUCTASE"/>
    <property type="match status" value="1"/>
</dbReference>
<protein>
    <submittedName>
        <fullName evidence="3">Protein tyrosine phosphatase</fullName>
    </submittedName>
</protein>
<evidence type="ECO:0000313" key="4">
    <source>
        <dbReference type="Proteomes" id="UP000326780"/>
    </source>
</evidence>
<dbReference type="Proteomes" id="UP000326780">
    <property type="component" value="Chromosome"/>
</dbReference>
<name>A0A5Q0M5S9_VARPD</name>
<reference evidence="3 4" key="1">
    <citation type="submission" date="2019-10" db="EMBL/GenBank/DDBJ databases">
        <title>Complete genome sequence of Variovorax paradoxus 5C-2.</title>
        <authorList>
            <person name="Gogoleva N.E."/>
            <person name="Balkin A.S."/>
        </authorList>
    </citation>
    <scope>NUCLEOTIDE SEQUENCE [LARGE SCALE GENOMIC DNA]</scope>
    <source>
        <strain evidence="3 4">5C-2</strain>
    </source>
</reference>
<dbReference type="InterPro" id="IPR036196">
    <property type="entry name" value="Ptyr_pPase_sf"/>
</dbReference>
<dbReference type="PANTHER" id="PTHR43428:SF1">
    <property type="entry name" value="ARSENATE REDUCTASE"/>
    <property type="match status" value="1"/>
</dbReference>
<organism evidence="3 4">
    <name type="scientific">Variovorax paradoxus</name>
    <dbReference type="NCBI Taxonomy" id="34073"/>
    <lineage>
        <taxon>Bacteria</taxon>
        <taxon>Pseudomonadati</taxon>
        <taxon>Pseudomonadota</taxon>
        <taxon>Betaproteobacteria</taxon>
        <taxon>Burkholderiales</taxon>
        <taxon>Comamonadaceae</taxon>
        <taxon>Variovorax</taxon>
    </lineage>
</organism>
<dbReference type="InterPro" id="IPR023485">
    <property type="entry name" value="Ptyr_pPase"/>
</dbReference>
<dbReference type="AlphaFoldDB" id="A0A5Q0M5S9"/>
<evidence type="ECO:0000313" key="3">
    <source>
        <dbReference type="EMBL" id="QFZ84849.1"/>
    </source>
</evidence>
<dbReference type="GO" id="GO:0046685">
    <property type="term" value="P:response to arsenic-containing substance"/>
    <property type="evidence" value="ECO:0007669"/>
    <property type="project" value="UniProtKB-KW"/>
</dbReference>
<sequence>MQQRIEVVFVSRRNSLRSVLAEACLAHLDSKRFAARSCGQPGRLAADVHPAAVEALGSAGMALPTSPPRGWDLFARAGSPRVDFVITLDPALEPLQPRWPGQPDAALWPYPDVAGANTGPDDAAHGAIQVLYSLRRRLELLINLPLLGADRSALRADIRDMAHMR</sequence>